<accession>A0A1W1XR67</accession>
<evidence type="ECO:0000259" key="9">
    <source>
        <dbReference type="Pfam" id="PF01425"/>
    </source>
</evidence>
<feature type="active site" description="Charge relay system" evidence="8">
    <location>
        <position position="79"/>
    </location>
</feature>
<dbReference type="GO" id="GO:0030956">
    <property type="term" value="C:glutamyl-tRNA(Gln) amidotransferase complex"/>
    <property type="evidence" value="ECO:0007669"/>
    <property type="project" value="InterPro"/>
</dbReference>
<evidence type="ECO:0000313" key="11">
    <source>
        <dbReference type="Proteomes" id="UP000192468"/>
    </source>
</evidence>
<evidence type="ECO:0000256" key="6">
    <source>
        <dbReference type="ARBA" id="ARBA00025295"/>
    </source>
</evidence>
<dbReference type="EC" id="6.3.5.7" evidence="8"/>
<comment type="function">
    <text evidence="6 8">Allows the formation of correctly charged Gln-tRNA(Gln) through the transamidation of misacylated Glu-tRNA(Gln) in organisms which lack glutaminyl-tRNA synthetase. The reaction takes place in the presence of glutamine and ATP through an activated gamma-phospho-Glu-tRNA(Gln).</text>
</comment>
<dbReference type="GO" id="GO:0016740">
    <property type="term" value="F:transferase activity"/>
    <property type="evidence" value="ECO:0007669"/>
    <property type="project" value="UniProtKB-KW"/>
</dbReference>
<evidence type="ECO:0000256" key="4">
    <source>
        <dbReference type="ARBA" id="ARBA00022840"/>
    </source>
</evidence>
<organism evidence="10 11">
    <name type="scientific">Clostridium acidisoli DSM 12555</name>
    <dbReference type="NCBI Taxonomy" id="1121291"/>
    <lineage>
        <taxon>Bacteria</taxon>
        <taxon>Bacillati</taxon>
        <taxon>Bacillota</taxon>
        <taxon>Clostridia</taxon>
        <taxon>Eubacteriales</taxon>
        <taxon>Clostridiaceae</taxon>
        <taxon>Clostridium</taxon>
    </lineage>
</organism>
<dbReference type="SUPFAM" id="SSF75304">
    <property type="entry name" value="Amidase signature (AS) enzymes"/>
    <property type="match status" value="1"/>
</dbReference>
<name>A0A1W1XR67_9CLOT</name>
<keyword evidence="4 8" id="KW-0067">ATP-binding</keyword>
<evidence type="ECO:0000256" key="8">
    <source>
        <dbReference type="HAMAP-Rule" id="MF_00120"/>
    </source>
</evidence>
<dbReference type="STRING" id="1121291.SAMN02745134_02852"/>
<reference evidence="10 11" key="1">
    <citation type="submission" date="2017-04" db="EMBL/GenBank/DDBJ databases">
        <authorList>
            <person name="Afonso C.L."/>
            <person name="Miller P.J."/>
            <person name="Scott M.A."/>
            <person name="Spackman E."/>
            <person name="Goraichik I."/>
            <person name="Dimitrov K.M."/>
            <person name="Suarez D.L."/>
            <person name="Swayne D.E."/>
        </authorList>
    </citation>
    <scope>NUCLEOTIDE SEQUENCE [LARGE SCALE GENOMIC DNA]</scope>
    <source>
        <strain evidence="10 11">DSM 12555</strain>
    </source>
</reference>
<dbReference type="HAMAP" id="MF_00120">
    <property type="entry name" value="GatA"/>
    <property type="match status" value="1"/>
</dbReference>
<keyword evidence="11" id="KW-1185">Reference proteome</keyword>
<feature type="active site" description="Charge relay system" evidence="8">
    <location>
        <position position="154"/>
    </location>
</feature>
<proteinExistence type="inferred from homology"/>
<dbReference type="GO" id="GO:0050567">
    <property type="term" value="F:glutaminyl-tRNA synthase (glutamine-hydrolyzing) activity"/>
    <property type="evidence" value="ECO:0007669"/>
    <property type="project" value="UniProtKB-UniRule"/>
</dbReference>
<evidence type="ECO:0000256" key="2">
    <source>
        <dbReference type="ARBA" id="ARBA00022598"/>
    </source>
</evidence>
<evidence type="ECO:0000256" key="3">
    <source>
        <dbReference type="ARBA" id="ARBA00022741"/>
    </source>
</evidence>
<dbReference type="GO" id="GO:0005524">
    <property type="term" value="F:ATP binding"/>
    <property type="evidence" value="ECO:0007669"/>
    <property type="project" value="UniProtKB-KW"/>
</dbReference>
<dbReference type="AlphaFoldDB" id="A0A1W1XR67"/>
<keyword evidence="5 8" id="KW-0648">Protein biosynthesis</keyword>
<evidence type="ECO:0000313" key="10">
    <source>
        <dbReference type="EMBL" id="SMC26479.1"/>
    </source>
</evidence>
<keyword evidence="2 8" id="KW-0436">Ligase</keyword>
<gene>
    <name evidence="8" type="primary">gatA</name>
    <name evidence="10" type="ORF">SAMN02745134_02852</name>
</gene>
<evidence type="ECO:0000256" key="5">
    <source>
        <dbReference type="ARBA" id="ARBA00022917"/>
    </source>
</evidence>
<keyword evidence="10" id="KW-0808">Transferase</keyword>
<dbReference type="InterPro" id="IPR036928">
    <property type="entry name" value="AS_sf"/>
</dbReference>
<comment type="catalytic activity">
    <reaction evidence="7 8">
        <text>L-glutamyl-tRNA(Gln) + L-glutamine + ATP + H2O = L-glutaminyl-tRNA(Gln) + L-glutamate + ADP + phosphate + H(+)</text>
        <dbReference type="Rhea" id="RHEA:17521"/>
        <dbReference type="Rhea" id="RHEA-COMP:9681"/>
        <dbReference type="Rhea" id="RHEA-COMP:9684"/>
        <dbReference type="ChEBI" id="CHEBI:15377"/>
        <dbReference type="ChEBI" id="CHEBI:15378"/>
        <dbReference type="ChEBI" id="CHEBI:29985"/>
        <dbReference type="ChEBI" id="CHEBI:30616"/>
        <dbReference type="ChEBI" id="CHEBI:43474"/>
        <dbReference type="ChEBI" id="CHEBI:58359"/>
        <dbReference type="ChEBI" id="CHEBI:78520"/>
        <dbReference type="ChEBI" id="CHEBI:78521"/>
        <dbReference type="ChEBI" id="CHEBI:456216"/>
        <dbReference type="EC" id="6.3.5.7"/>
    </reaction>
</comment>
<evidence type="ECO:0000256" key="7">
    <source>
        <dbReference type="ARBA" id="ARBA00047407"/>
    </source>
</evidence>
<dbReference type="PROSITE" id="PS00571">
    <property type="entry name" value="AMIDASES"/>
    <property type="match status" value="1"/>
</dbReference>
<dbReference type="PANTHER" id="PTHR11895">
    <property type="entry name" value="TRANSAMIDASE"/>
    <property type="match status" value="1"/>
</dbReference>
<dbReference type="GO" id="GO:0006412">
    <property type="term" value="P:translation"/>
    <property type="evidence" value="ECO:0007669"/>
    <property type="project" value="UniProtKB-UniRule"/>
</dbReference>
<evidence type="ECO:0000256" key="1">
    <source>
        <dbReference type="ARBA" id="ARBA00008069"/>
    </source>
</evidence>
<dbReference type="Gene3D" id="3.90.1300.10">
    <property type="entry name" value="Amidase signature (AS) domain"/>
    <property type="match status" value="1"/>
</dbReference>
<dbReference type="Proteomes" id="UP000192468">
    <property type="component" value="Unassembled WGS sequence"/>
</dbReference>
<comment type="subunit">
    <text evidence="8">Heterotrimer of A, B and C subunits.</text>
</comment>
<comment type="similarity">
    <text evidence="1 8">Belongs to the amidase family. GatA subfamily.</text>
</comment>
<dbReference type="InterPro" id="IPR020556">
    <property type="entry name" value="Amidase_CS"/>
</dbReference>
<dbReference type="InterPro" id="IPR000120">
    <property type="entry name" value="Amidase"/>
</dbReference>
<dbReference type="PANTHER" id="PTHR11895:SF151">
    <property type="entry name" value="GLUTAMYL-TRNA(GLN) AMIDOTRANSFERASE SUBUNIT A"/>
    <property type="match status" value="1"/>
</dbReference>
<keyword evidence="3 8" id="KW-0547">Nucleotide-binding</keyword>
<sequence length="479" mass="52014">MDIEKMSVEALRDGIRDKVFTSEEIVKFYIEKIKKEDGNINSYLTICEEKALSDARLIDEKIAKGEAVGKLAGVPIAIKDNICTDGIKTTCASKMLEDFVPPYDATVVKKLKVEDAVIIGKTNMDEFAMGSSTENSAFKVTKNPHDLERVPGGSSGGSAAAVGGRLAPFSLGSDTGGSIRQPAAFCGVVGLKPTYGLVSRFGLIAFGSSLDQIGPFTNNVRDCALALEVIAGTDPLDNTSSKKIENTDYLEGIEDGVKGMKIGVPKEFFGDGLDAEIKKSIFESIEKLKALGAQVEEISLPITDAGLSAYYVISSAEASSNLARFDGIRYGYRTKEFEDVYDLMEKSRTEAFGDEVKRRIMLGTYVLSSGYYDAYYKRALKLKKKIKEEFKEVFNKYDLIISPVSPVLPFKCKEKKNSPLEMYLADIYTININLAGIPGISMPCGKSQSGLPIGVQILGPHFGESKILKAAFALEGALK</sequence>
<dbReference type="Pfam" id="PF01425">
    <property type="entry name" value="Amidase"/>
    <property type="match status" value="1"/>
</dbReference>
<dbReference type="EMBL" id="FWXH01000013">
    <property type="protein sequence ID" value="SMC26479.1"/>
    <property type="molecule type" value="Genomic_DNA"/>
</dbReference>
<feature type="domain" description="Amidase" evidence="9">
    <location>
        <begin position="24"/>
        <end position="468"/>
    </location>
</feature>
<feature type="active site" description="Acyl-ester intermediate" evidence="8">
    <location>
        <position position="178"/>
    </location>
</feature>
<dbReference type="NCBIfam" id="TIGR00132">
    <property type="entry name" value="gatA"/>
    <property type="match status" value="1"/>
</dbReference>
<dbReference type="InterPro" id="IPR023631">
    <property type="entry name" value="Amidase_dom"/>
</dbReference>
<protein>
    <recommendedName>
        <fullName evidence="8">Glutamyl-tRNA(Gln) amidotransferase subunit A</fullName>
        <shortName evidence="8">Glu-ADT subunit A</shortName>
        <ecNumber evidence="8">6.3.5.7</ecNumber>
    </recommendedName>
</protein>
<dbReference type="InterPro" id="IPR004412">
    <property type="entry name" value="GatA"/>
</dbReference>